<dbReference type="GO" id="GO:0048471">
    <property type="term" value="C:perinuclear region of cytoplasm"/>
    <property type="evidence" value="ECO:0007669"/>
    <property type="project" value="TreeGrafter"/>
</dbReference>
<evidence type="ECO:0000256" key="3">
    <source>
        <dbReference type="ARBA" id="ARBA00022737"/>
    </source>
</evidence>
<dbReference type="InterPro" id="IPR032675">
    <property type="entry name" value="LRR_dom_sf"/>
</dbReference>
<keyword evidence="1" id="KW-0343">GTPase activation</keyword>
<feature type="region of interest" description="Disordered" evidence="4">
    <location>
        <begin position="335"/>
        <end position="389"/>
    </location>
</feature>
<name>A0A4S4LEQ1_9AGAM</name>
<proteinExistence type="predicted"/>
<dbReference type="SUPFAM" id="SSF52047">
    <property type="entry name" value="RNI-like"/>
    <property type="match status" value="1"/>
</dbReference>
<organism evidence="5 6">
    <name type="scientific">Phellinidium pouzarii</name>
    <dbReference type="NCBI Taxonomy" id="167371"/>
    <lineage>
        <taxon>Eukaryota</taxon>
        <taxon>Fungi</taxon>
        <taxon>Dikarya</taxon>
        <taxon>Basidiomycota</taxon>
        <taxon>Agaricomycotina</taxon>
        <taxon>Agaricomycetes</taxon>
        <taxon>Hymenochaetales</taxon>
        <taxon>Hymenochaetaceae</taxon>
        <taxon>Phellinidium</taxon>
    </lineage>
</organism>
<dbReference type="GO" id="GO:0005634">
    <property type="term" value="C:nucleus"/>
    <property type="evidence" value="ECO:0007669"/>
    <property type="project" value="TreeGrafter"/>
</dbReference>
<dbReference type="EMBL" id="SGPK01000058">
    <property type="protein sequence ID" value="THH09598.1"/>
    <property type="molecule type" value="Genomic_DNA"/>
</dbReference>
<dbReference type="InterPro" id="IPR027038">
    <property type="entry name" value="RanGap"/>
</dbReference>
<comment type="caution">
    <text evidence="5">The sequence shown here is derived from an EMBL/GenBank/DDBJ whole genome shotgun (WGS) entry which is preliminary data.</text>
</comment>
<dbReference type="SMART" id="SM00368">
    <property type="entry name" value="LRR_RI"/>
    <property type="match status" value="7"/>
</dbReference>
<dbReference type="PANTHER" id="PTHR24113:SF12">
    <property type="entry name" value="RAN GTPASE-ACTIVATING PROTEIN 1"/>
    <property type="match status" value="1"/>
</dbReference>
<dbReference type="GO" id="GO:0005096">
    <property type="term" value="F:GTPase activator activity"/>
    <property type="evidence" value="ECO:0007669"/>
    <property type="project" value="UniProtKB-KW"/>
</dbReference>
<keyword evidence="3" id="KW-0677">Repeat</keyword>
<protein>
    <recommendedName>
        <fullName evidence="7">Ran-GTPase activating protein 1 C-terminal domain-containing protein</fullName>
    </recommendedName>
</protein>
<accession>A0A4S4LEQ1</accession>
<evidence type="ECO:0000256" key="2">
    <source>
        <dbReference type="ARBA" id="ARBA00022614"/>
    </source>
</evidence>
<dbReference type="GO" id="GO:0031267">
    <property type="term" value="F:small GTPase binding"/>
    <property type="evidence" value="ECO:0007669"/>
    <property type="project" value="TreeGrafter"/>
</dbReference>
<keyword evidence="2" id="KW-0433">Leucine-rich repeat</keyword>
<dbReference type="OrthoDB" id="184583at2759"/>
<dbReference type="PANTHER" id="PTHR24113">
    <property type="entry name" value="RAN GTPASE-ACTIVATING PROTEIN 1"/>
    <property type="match status" value="1"/>
</dbReference>
<gene>
    <name evidence="5" type="ORF">EW145_g1884</name>
</gene>
<keyword evidence="6" id="KW-1185">Reference proteome</keyword>
<evidence type="ECO:0000256" key="4">
    <source>
        <dbReference type="SAM" id="MobiDB-lite"/>
    </source>
</evidence>
<dbReference type="Gene3D" id="3.80.10.10">
    <property type="entry name" value="Ribonuclease Inhibitor"/>
    <property type="match status" value="1"/>
</dbReference>
<evidence type="ECO:0000313" key="5">
    <source>
        <dbReference type="EMBL" id="THH09598.1"/>
    </source>
</evidence>
<evidence type="ECO:0008006" key="7">
    <source>
        <dbReference type="Google" id="ProtNLM"/>
    </source>
</evidence>
<dbReference type="GO" id="GO:0006913">
    <property type="term" value="P:nucleocytoplasmic transport"/>
    <property type="evidence" value="ECO:0007669"/>
    <property type="project" value="TreeGrafter"/>
</dbReference>
<dbReference type="Pfam" id="PF13516">
    <property type="entry name" value="LRR_6"/>
    <property type="match status" value="3"/>
</dbReference>
<reference evidence="5 6" key="1">
    <citation type="submission" date="2019-02" db="EMBL/GenBank/DDBJ databases">
        <title>Genome sequencing of the rare red list fungi Phellinidium pouzarii.</title>
        <authorList>
            <person name="Buettner E."/>
            <person name="Kellner H."/>
        </authorList>
    </citation>
    <scope>NUCLEOTIDE SEQUENCE [LARGE SCALE GENOMIC DNA]</scope>
    <source>
        <strain evidence="5 6">DSM 108285</strain>
    </source>
</reference>
<dbReference type="GO" id="GO:0005829">
    <property type="term" value="C:cytosol"/>
    <property type="evidence" value="ECO:0007669"/>
    <property type="project" value="TreeGrafter"/>
</dbReference>
<feature type="compositionally biased region" description="Acidic residues" evidence="4">
    <location>
        <begin position="335"/>
        <end position="363"/>
    </location>
</feature>
<dbReference type="InterPro" id="IPR001611">
    <property type="entry name" value="Leu-rich_rpt"/>
</dbReference>
<dbReference type="Proteomes" id="UP000308199">
    <property type="component" value="Unassembled WGS sequence"/>
</dbReference>
<dbReference type="AlphaFoldDB" id="A0A4S4LEQ1"/>
<evidence type="ECO:0000256" key="1">
    <source>
        <dbReference type="ARBA" id="ARBA00022468"/>
    </source>
</evidence>
<evidence type="ECO:0000313" key="6">
    <source>
        <dbReference type="Proteomes" id="UP000308199"/>
    </source>
</evidence>
<sequence>MANPRIFSIHGEGLKFNTRADIEPHLIVLQGMTDVEEVHFGGNTLGVEASEALAETLSGLTSLKAGRMIAWIPKALAAICNSLKNNTSLVELDLSDNAFGGRSADPIVPFLIENRTFRVLKLNNNGLGPTGGAIIANALIASAKLNKAEGKFSNLRTIICGRNRLQDDSAPLFAEAFAAHGGLVEVKMPQNGIRMDGIASLAVGLASNPNLESLDLQDNCAKGSGTRALAKALPSWPGLKTLNLSECLLGGRAGIALAIALSRGSNPKLETLKLQLGELDYRSLSILAKAIHDHGSELTVLEINANRADPEDQCILDIKAALAAHGHEDALDELDEMEVYEEEEESEEEEKGAEEEEEEEEEKEPQIKDDKEADELADLLAKTSINPSS</sequence>